<dbReference type="Proteomes" id="UP001517247">
    <property type="component" value="Unassembled WGS sequence"/>
</dbReference>
<keyword evidence="3" id="KW-0731">Sigma factor</keyword>
<evidence type="ECO:0000256" key="4">
    <source>
        <dbReference type="ARBA" id="ARBA00023163"/>
    </source>
</evidence>
<evidence type="ECO:0000256" key="1">
    <source>
        <dbReference type="ARBA" id="ARBA00010641"/>
    </source>
</evidence>
<dbReference type="EMBL" id="SSHJ02000008">
    <property type="protein sequence ID" value="MFN0257295.1"/>
    <property type="molecule type" value="Genomic_DNA"/>
</dbReference>
<dbReference type="Gene3D" id="1.10.10.10">
    <property type="entry name" value="Winged helix-like DNA-binding domain superfamily/Winged helix DNA-binding domain"/>
    <property type="match status" value="1"/>
</dbReference>
<comment type="caution">
    <text evidence="6">The sequence shown here is derived from an EMBL/GenBank/DDBJ whole genome shotgun (WGS) entry which is preliminary data.</text>
</comment>
<dbReference type="InterPro" id="IPR007627">
    <property type="entry name" value="RNA_pol_sigma70_r2"/>
</dbReference>
<dbReference type="InterPro" id="IPR014284">
    <property type="entry name" value="RNA_pol_sigma-70_dom"/>
</dbReference>
<dbReference type="RefSeq" id="WP_138724363.1">
    <property type="nucleotide sequence ID" value="NZ_SSHJ02000008.1"/>
</dbReference>
<protein>
    <submittedName>
        <fullName evidence="6">RNA polymerase sigma factor</fullName>
    </submittedName>
</protein>
<proteinExistence type="inferred from homology"/>
<dbReference type="InterPro" id="IPR013324">
    <property type="entry name" value="RNA_pol_sigma_r3/r4-like"/>
</dbReference>
<feature type="domain" description="HTH luxR-type" evidence="5">
    <location>
        <begin position="140"/>
        <end position="188"/>
    </location>
</feature>
<organism evidence="6 7">
    <name type="scientific">Pedobacter ureilyticus</name>
    <dbReference type="NCBI Taxonomy" id="1393051"/>
    <lineage>
        <taxon>Bacteria</taxon>
        <taxon>Pseudomonadati</taxon>
        <taxon>Bacteroidota</taxon>
        <taxon>Sphingobacteriia</taxon>
        <taxon>Sphingobacteriales</taxon>
        <taxon>Sphingobacteriaceae</taxon>
        <taxon>Pedobacter</taxon>
    </lineage>
</organism>
<evidence type="ECO:0000256" key="2">
    <source>
        <dbReference type="ARBA" id="ARBA00023015"/>
    </source>
</evidence>
<evidence type="ECO:0000256" key="3">
    <source>
        <dbReference type="ARBA" id="ARBA00023082"/>
    </source>
</evidence>
<dbReference type="InterPro" id="IPR000792">
    <property type="entry name" value="Tscrpt_reg_LuxR_C"/>
</dbReference>
<dbReference type="CDD" id="cd06171">
    <property type="entry name" value="Sigma70_r4"/>
    <property type="match status" value="1"/>
</dbReference>
<name>A0ABW9JB05_9SPHI</name>
<dbReference type="SUPFAM" id="SSF88659">
    <property type="entry name" value="Sigma3 and sigma4 domains of RNA polymerase sigma factors"/>
    <property type="match status" value="1"/>
</dbReference>
<dbReference type="Pfam" id="PF08281">
    <property type="entry name" value="Sigma70_r4_2"/>
    <property type="match status" value="1"/>
</dbReference>
<dbReference type="InterPro" id="IPR039425">
    <property type="entry name" value="RNA_pol_sigma-70-like"/>
</dbReference>
<sequence>MDGFKKLSDTELLQLLKESDRIAFAELFQRYHQALYLHAKKMLRDGDDAKDVVQEVFAAIWTKRHTLEVSGAIAPYLYGATRNRILNVMAHQQVVSKYADSITAFMELGVSYTEDQFREKELAQIIEREIASLPDKMREVFELSRKEELSYREIAERLNISEHTVKKQAQRALKILRLRIRIALFIHFLPF</sequence>
<dbReference type="PANTHER" id="PTHR43133">
    <property type="entry name" value="RNA POLYMERASE ECF-TYPE SIGMA FACTO"/>
    <property type="match status" value="1"/>
</dbReference>
<dbReference type="InterPro" id="IPR013325">
    <property type="entry name" value="RNA_pol_sigma_r2"/>
</dbReference>
<dbReference type="SMART" id="SM00421">
    <property type="entry name" value="HTH_LUXR"/>
    <property type="match status" value="1"/>
</dbReference>
<comment type="similarity">
    <text evidence="1">Belongs to the sigma-70 factor family. ECF subfamily.</text>
</comment>
<dbReference type="InterPro" id="IPR014327">
    <property type="entry name" value="RNA_pol_sigma70_bacteroid"/>
</dbReference>
<dbReference type="InterPro" id="IPR036388">
    <property type="entry name" value="WH-like_DNA-bd_sf"/>
</dbReference>
<gene>
    <name evidence="6" type="ORF">E6A44_017020</name>
</gene>
<dbReference type="InterPro" id="IPR013249">
    <property type="entry name" value="RNA_pol_sigma70_r4_t2"/>
</dbReference>
<evidence type="ECO:0000313" key="6">
    <source>
        <dbReference type="EMBL" id="MFN0257295.1"/>
    </source>
</evidence>
<keyword evidence="4" id="KW-0804">Transcription</keyword>
<dbReference type="Pfam" id="PF04542">
    <property type="entry name" value="Sigma70_r2"/>
    <property type="match status" value="1"/>
</dbReference>
<reference evidence="6 7" key="1">
    <citation type="submission" date="2024-12" db="EMBL/GenBank/DDBJ databases">
        <authorList>
            <person name="Hu S."/>
        </authorList>
    </citation>
    <scope>NUCLEOTIDE SEQUENCE [LARGE SCALE GENOMIC DNA]</scope>
    <source>
        <strain evidence="6 7">THG-T11</strain>
    </source>
</reference>
<dbReference type="NCBIfam" id="TIGR02985">
    <property type="entry name" value="Sig70_bacteroi1"/>
    <property type="match status" value="1"/>
</dbReference>
<dbReference type="Gene3D" id="1.10.1740.10">
    <property type="match status" value="1"/>
</dbReference>
<dbReference type="PANTHER" id="PTHR43133:SF46">
    <property type="entry name" value="RNA POLYMERASE SIGMA-70 FACTOR ECF SUBFAMILY"/>
    <property type="match status" value="1"/>
</dbReference>
<evidence type="ECO:0000259" key="5">
    <source>
        <dbReference type="SMART" id="SM00421"/>
    </source>
</evidence>
<keyword evidence="2" id="KW-0805">Transcription regulation</keyword>
<keyword evidence="7" id="KW-1185">Reference proteome</keyword>
<accession>A0ABW9JB05</accession>
<dbReference type="SUPFAM" id="SSF88946">
    <property type="entry name" value="Sigma2 domain of RNA polymerase sigma factors"/>
    <property type="match status" value="1"/>
</dbReference>
<evidence type="ECO:0000313" key="7">
    <source>
        <dbReference type="Proteomes" id="UP001517247"/>
    </source>
</evidence>
<dbReference type="NCBIfam" id="TIGR02937">
    <property type="entry name" value="sigma70-ECF"/>
    <property type="match status" value="1"/>
</dbReference>